<keyword evidence="2" id="KW-1185">Reference proteome</keyword>
<comment type="caution">
    <text evidence="1">The sequence shown here is derived from an EMBL/GenBank/DDBJ whole genome shotgun (WGS) entry which is preliminary data.</text>
</comment>
<evidence type="ECO:0000313" key="1">
    <source>
        <dbReference type="EMBL" id="GMF00699.1"/>
    </source>
</evidence>
<name>A0ACB5U356_AMBMO</name>
<dbReference type="EMBL" id="BSXS01011520">
    <property type="protein sequence ID" value="GMF00699.1"/>
    <property type="molecule type" value="Genomic_DNA"/>
</dbReference>
<protein>
    <submittedName>
        <fullName evidence="1">Unnamed protein product</fullName>
    </submittedName>
</protein>
<accession>A0ACB5U356</accession>
<reference evidence="1" key="1">
    <citation type="submission" date="2023-04" db="EMBL/GenBank/DDBJ databases">
        <title>Ambrosiozyma monospora NBRC 10751.</title>
        <authorList>
            <person name="Ichikawa N."/>
            <person name="Sato H."/>
            <person name="Tonouchi N."/>
        </authorList>
    </citation>
    <scope>NUCLEOTIDE SEQUENCE</scope>
    <source>
        <strain evidence="1">NBRC 10751</strain>
    </source>
</reference>
<dbReference type="Proteomes" id="UP001165064">
    <property type="component" value="Unassembled WGS sequence"/>
</dbReference>
<organism evidence="1 2">
    <name type="scientific">Ambrosiozyma monospora</name>
    <name type="common">Yeast</name>
    <name type="synonym">Endomycopsis monosporus</name>
    <dbReference type="NCBI Taxonomy" id="43982"/>
    <lineage>
        <taxon>Eukaryota</taxon>
        <taxon>Fungi</taxon>
        <taxon>Dikarya</taxon>
        <taxon>Ascomycota</taxon>
        <taxon>Saccharomycotina</taxon>
        <taxon>Pichiomycetes</taxon>
        <taxon>Pichiales</taxon>
        <taxon>Pichiaceae</taxon>
        <taxon>Ambrosiozyma</taxon>
    </lineage>
</organism>
<sequence length="81" mass="9136">MSDTSDEKHIQQQDFKSGKTDSDGVIDLEQIPTTITTPAGVQTRELIAEYADEYNPDGLYLAYPEDKHTYRSVKGKIPYPN</sequence>
<gene>
    <name evidence="1" type="ORF">Amon02_001106700</name>
</gene>
<evidence type="ECO:0000313" key="2">
    <source>
        <dbReference type="Proteomes" id="UP001165064"/>
    </source>
</evidence>
<proteinExistence type="predicted"/>